<dbReference type="SUPFAM" id="SSF53335">
    <property type="entry name" value="S-adenosyl-L-methionine-dependent methyltransferases"/>
    <property type="match status" value="1"/>
</dbReference>
<evidence type="ECO:0008006" key="3">
    <source>
        <dbReference type="Google" id="ProtNLM"/>
    </source>
</evidence>
<sequence>MAPPREKFASGQDIVFNTSPCCQGAKVDNFVDVRYYDSDEDSAFGDNDGQSTTTSLESNAMRFRYENGRRYHSFRAGSYFLPNDDLEQERLDIVHHMVKLVLDGRLYLAPIGDKPQRILDLATGTGIWAIDMGDRFPSAEVLGNDLSPIQPVMLPPNVRFELDDIEDDWSYKRPFDFIHSRYLATAVTDWPRLIQQAYQNLNPGGWVEFCDYDFKYRADDGSLTPDLAMIQNQYLVMESSQMLGREPCPGPKLKRWVEDAGFINVTERCFPLPIGVWAKDKKLKEIGWWNQLQFLQGVEAWSMNLLTHVFGWKPQEVQVHVAYTRNDARNVNIHAYYNMCVTALLVISLQFKSIFGIA</sequence>
<dbReference type="EMBL" id="PDNC01000071">
    <property type="protein sequence ID" value="PGH01527.1"/>
    <property type="molecule type" value="Genomic_DNA"/>
</dbReference>
<protein>
    <recommendedName>
        <fullName evidence="3">S-adenosyl-L-methionine-dependent methyltransferase</fullName>
    </recommendedName>
</protein>
<dbReference type="Pfam" id="PF13489">
    <property type="entry name" value="Methyltransf_23"/>
    <property type="match status" value="1"/>
</dbReference>
<dbReference type="GO" id="GO:0008168">
    <property type="term" value="F:methyltransferase activity"/>
    <property type="evidence" value="ECO:0007669"/>
    <property type="project" value="TreeGrafter"/>
</dbReference>
<dbReference type="Proteomes" id="UP000224080">
    <property type="component" value="Unassembled WGS sequence"/>
</dbReference>
<dbReference type="CDD" id="cd02440">
    <property type="entry name" value="AdoMet_MTases"/>
    <property type="match status" value="1"/>
</dbReference>
<name>A0A2B7WY78_9EURO</name>
<gene>
    <name evidence="1" type="ORF">GX51_05214</name>
</gene>
<dbReference type="Gene3D" id="3.40.50.150">
    <property type="entry name" value="Vaccinia Virus protein VP39"/>
    <property type="match status" value="1"/>
</dbReference>
<reference evidence="1 2" key="1">
    <citation type="submission" date="2017-10" db="EMBL/GenBank/DDBJ databases">
        <title>Comparative genomics in systemic dimorphic fungi from Ajellomycetaceae.</title>
        <authorList>
            <person name="Munoz J.F."/>
            <person name="Mcewen J.G."/>
            <person name="Clay O.K."/>
            <person name="Cuomo C.A."/>
        </authorList>
    </citation>
    <scope>NUCLEOTIDE SEQUENCE [LARGE SCALE GENOMIC DNA]</scope>
    <source>
        <strain evidence="1 2">UAMH130</strain>
    </source>
</reference>
<evidence type="ECO:0000313" key="1">
    <source>
        <dbReference type="EMBL" id="PGH01527.1"/>
    </source>
</evidence>
<comment type="caution">
    <text evidence="1">The sequence shown here is derived from an EMBL/GenBank/DDBJ whole genome shotgun (WGS) entry which is preliminary data.</text>
</comment>
<accession>A0A2B7WY78</accession>
<dbReference type="AlphaFoldDB" id="A0A2B7WY78"/>
<proteinExistence type="predicted"/>
<dbReference type="InterPro" id="IPR029063">
    <property type="entry name" value="SAM-dependent_MTases_sf"/>
</dbReference>
<dbReference type="OrthoDB" id="2013972at2759"/>
<dbReference type="PANTHER" id="PTHR43591">
    <property type="entry name" value="METHYLTRANSFERASE"/>
    <property type="match status" value="1"/>
</dbReference>
<organism evidence="1 2">
    <name type="scientific">Blastomyces parvus</name>
    <dbReference type="NCBI Taxonomy" id="2060905"/>
    <lineage>
        <taxon>Eukaryota</taxon>
        <taxon>Fungi</taxon>
        <taxon>Dikarya</taxon>
        <taxon>Ascomycota</taxon>
        <taxon>Pezizomycotina</taxon>
        <taxon>Eurotiomycetes</taxon>
        <taxon>Eurotiomycetidae</taxon>
        <taxon>Onygenales</taxon>
        <taxon>Ajellomycetaceae</taxon>
        <taxon>Blastomyces</taxon>
    </lineage>
</organism>
<evidence type="ECO:0000313" key="2">
    <source>
        <dbReference type="Proteomes" id="UP000224080"/>
    </source>
</evidence>
<dbReference type="PANTHER" id="PTHR43591:SF10">
    <property type="entry name" value="ABC TRANSMEMBRANE TYPE-1 DOMAIN-CONTAINING PROTEIN-RELATED"/>
    <property type="match status" value="1"/>
</dbReference>
<keyword evidence="2" id="KW-1185">Reference proteome</keyword>
<dbReference type="STRING" id="2060905.A0A2B7WY78"/>